<proteinExistence type="predicted"/>
<organism evidence="1 2">
    <name type="scientific">Paracoccus nototheniae</name>
    <dbReference type="NCBI Taxonomy" id="2489002"/>
    <lineage>
        <taxon>Bacteria</taxon>
        <taxon>Pseudomonadati</taxon>
        <taxon>Pseudomonadota</taxon>
        <taxon>Alphaproteobacteria</taxon>
        <taxon>Rhodobacterales</taxon>
        <taxon>Paracoccaceae</taxon>
        <taxon>Paracoccus</taxon>
    </lineage>
</organism>
<dbReference type="Proteomes" id="UP001597302">
    <property type="component" value="Unassembled WGS sequence"/>
</dbReference>
<protein>
    <submittedName>
        <fullName evidence="1">Heme NO-binding protein</fullName>
    </submittedName>
</protein>
<dbReference type="SUPFAM" id="SSF111126">
    <property type="entry name" value="Ligand-binding domain in the NO signalling and Golgi transport"/>
    <property type="match status" value="1"/>
</dbReference>
<dbReference type="RefSeq" id="WP_131573729.1">
    <property type="nucleotide sequence ID" value="NZ_CBCSAJ010000031.1"/>
</dbReference>
<reference evidence="2" key="1">
    <citation type="journal article" date="2019" name="Int. J. Syst. Evol. Microbiol.">
        <title>The Global Catalogue of Microorganisms (GCM) 10K type strain sequencing project: providing services to taxonomists for standard genome sequencing and annotation.</title>
        <authorList>
            <consortium name="The Broad Institute Genomics Platform"/>
            <consortium name="The Broad Institute Genome Sequencing Center for Infectious Disease"/>
            <person name="Wu L."/>
            <person name="Ma J."/>
        </authorList>
    </citation>
    <scope>NUCLEOTIDE SEQUENCE [LARGE SCALE GENOMIC DNA]</scope>
    <source>
        <strain evidence="2">CCM 8875</strain>
    </source>
</reference>
<keyword evidence="2" id="KW-1185">Reference proteome</keyword>
<dbReference type="Gene3D" id="3.90.1520.10">
    <property type="entry name" value="H-NOX domain"/>
    <property type="match status" value="1"/>
</dbReference>
<evidence type="ECO:0000313" key="1">
    <source>
        <dbReference type="EMBL" id="MFD1481395.1"/>
    </source>
</evidence>
<sequence>MNRLIDHALRAFLARTYGPDLARFVADETDVLRALPELPVVEFATAGLSRAANYVSKPTSEMFEDLGAWMTRIEPIRRLLRFSGRDFHDFLLRLEELPGRSHLVLPRLGVPALTIKAEDRSVWLIMADPDPAWQHLLMGIVRSMADDYGALCVISVEAAGIRVDVCDDQFAEGRRFMLQEAAVAGALS</sequence>
<name>A0ABW4DYR9_9RHOB</name>
<gene>
    <name evidence="1" type="ORF">ACFQ5P_08805</name>
</gene>
<dbReference type="InterPro" id="IPR038158">
    <property type="entry name" value="H-NOX_domain_sf"/>
</dbReference>
<dbReference type="InterPro" id="IPR024096">
    <property type="entry name" value="NO_sig/Golgi_transp_ligand-bd"/>
</dbReference>
<dbReference type="EMBL" id="JBHTOQ010000020">
    <property type="protein sequence ID" value="MFD1481395.1"/>
    <property type="molecule type" value="Genomic_DNA"/>
</dbReference>
<comment type="caution">
    <text evidence="1">The sequence shown here is derived from an EMBL/GenBank/DDBJ whole genome shotgun (WGS) entry which is preliminary data.</text>
</comment>
<accession>A0ABW4DYR9</accession>
<evidence type="ECO:0000313" key="2">
    <source>
        <dbReference type="Proteomes" id="UP001597302"/>
    </source>
</evidence>